<dbReference type="AlphaFoldDB" id="A0A8S0XQ45"/>
<evidence type="ECO:0000313" key="2">
    <source>
        <dbReference type="Proteomes" id="UP000467700"/>
    </source>
</evidence>
<keyword evidence="2" id="KW-1185">Reference proteome</keyword>
<reference evidence="1 2" key="1">
    <citation type="submission" date="2020-01" db="EMBL/GenBank/DDBJ databases">
        <authorList>
            <person name="Gupta K D."/>
        </authorList>
    </citation>
    <scope>NUCLEOTIDE SEQUENCE [LARGE SCALE GENOMIC DNA]</scope>
</reference>
<protein>
    <submittedName>
        <fullName evidence="1">Uncharacterized protein</fullName>
    </submittedName>
</protein>
<comment type="caution">
    <text evidence="1">The sequence shown here is derived from an EMBL/GenBank/DDBJ whole genome shotgun (WGS) entry which is preliminary data.</text>
</comment>
<accession>A0A8S0XQ45</accession>
<dbReference type="Proteomes" id="UP000467700">
    <property type="component" value="Unassembled WGS sequence"/>
</dbReference>
<dbReference type="EMBL" id="CACVBS010000036">
    <property type="protein sequence ID" value="CAA7262547.1"/>
    <property type="molecule type" value="Genomic_DNA"/>
</dbReference>
<evidence type="ECO:0000313" key="1">
    <source>
        <dbReference type="EMBL" id="CAA7262547.1"/>
    </source>
</evidence>
<proteinExistence type="predicted"/>
<gene>
    <name evidence="1" type="ORF">AAE3_LOCUS4630</name>
</gene>
<organism evidence="1 2">
    <name type="scientific">Cyclocybe aegerita</name>
    <name type="common">Black poplar mushroom</name>
    <name type="synonym">Agrocybe aegerita</name>
    <dbReference type="NCBI Taxonomy" id="1973307"/>
    <lineage>
        <taxon>Eukaryota</taxon>
        <taxon>Fungi</taxon>
        <taxon>Dikarya</taxon>
        <taxon>Basidiomycota</taxon>
        <taxon>Agaricomycotina</taxon>
        <taxon>Agaricomycetes</taxon>
        <taxon>Agaricomycetidae</taxon>
        <taxon>Agaricales</taxon>
        <taxon>Agaricineae</taxon>
        <taxon>Bolbitiaceae</taxon>
        <taxon>Cyclocybe</taxon>
    </lineage>
</organism>
<sequence>MKACHNIHDDELETRTTLAAEAVKTMADDEGKNHLHSHSQHMSATSCSLSQPVHTSVNLDSNNSCPASMRTPYMKAILQESRILALLLPALTSALIRVLSCHCGGVGDKLCNTRQAPFQHRQPYQLDCAIQPSCCPNPLQAPHLRLKAGNADGAKAGADQDTEFRGTTSSLSELLCVLGGSTTAAANSSQNSLHNPFQLGQHPVLHHPDYLMQLYNLLSDALPLLALTPPVEMRWTTLVGWATHARRSTVG</sequence>
<name>A0A8S0XQ45_CYCAE</name>